<evidence type="ECO:0000256" key="7">
    <source>
        <dbReference type="ARBA" id="ARBA00023136"/>
    </source>
</evidence>
<dbReference type="PANTHER" id="PTHR45618">
    <property type="entry name" value="MITOCHONDRIAL DICARBOXYLATE CARRIER-RELATED"/>
    <property type="match status" value="1"/>
</dbReference>
<evidence type="ECO:0000256" key="9">
    <source>
        <dbReference type="RuleBase" id="RU000488"/>
    </source>
</evidence>
<sequence>MAAQPVPPSTTKSNELLRFCFASFSQGFAGFCTNPIDVIKTRMQVDGELQTTRNVGEQMQNRYYKGLVRGSLRIVREEGLAGLMRGAVPGTLRDATYSGMRIFLYEPFKNLFGGASRLHEKIAAGACAGAISSFFATPLDVVKIRLQVKGERRYRGLMHGLIDVGKTEGIAGLYKGWAPTMIRAAVLTGSQVASYDQIKRALINHNYMQEGLALHTVASFFAGLICSLTTSPVDVIKTRYQNTPAHLGKYSSVFDCFIQSVKAEGVYGLYKGFLPNWMRLGPHSIISFLMYDNMCIAFGLKPI</sequence>
<dbReference type="OrthoDB" id="756301at2759"/>
<keyword evidence="6" id="KW-1133">Transmembrane helix</keyword>
<evidence type="ECO:0000256" key="8">
    <source>
        <dbReference type="PROSITE-ProRule" id="PRU00282"/>
    </source>
</evidence>
<dbReference type="AlphaFoldDB" id="A0A813NC53"/>
<dbReference type="Proteomes" id="UP000663832">
    <property type="component" value="Unassembled WGS sequence"/>
</dbReference>
<dbReference type="Pfam" id="PF00153">
    <property type="entry name" value="Mito_carr"/>
    <property type="match status" value="3"/>
</dbReference>
<reference evidence="10" key="1">
    <citation type="submission" date="2021-02" db="EMBL/GenBank/DDBJ databases">
        <authorList>
            <person name="Nowell W R."/>
        </authorList>
    </citation>
    <scope>NUCLEOTIDE SEQUENCE</scope>
</reference>
<feature type="repeat" description="Solcar" evidence="8">
    <location>
        <begin position="116"/>
        <end position="201"/>
    </location>
</feature>
<evidence type="ECO:0000313" key="11">
    <source>
        <dbReference type="Proteomes" id="UP000663832"/>
    </source>
</evidence>
<dbReference type="Gene3D" id="1.50.40.10">
    <property type="entry name" value="Mitochondrial carrier domain"/>
    <property type="match status" value="1"/>
</dbReference>
<evidence type="ECO:0000256" key="2">
    <source>
        <dbReference type="ARBA" id="ARBA00006375"/>
    </source>
</evidence>
<keyword evidence="3 9" id="KW-0813">Transport</keyword>
<keyword evidence="5" id="KW-0677">Repeat</keyword>
<dbReference type="InterPro" id="IPR018108">
    <property type="entry name" value="MCP_transmembrane"/>
</dbReference>
<evidence type="ECO:0000313" key="10">
    <source>
        <dbReference type="EMBL" id="CAF0735125.1"/>
    </source>
</evidence>
<evidence type="ECO:0000256" key="6">
    <source>
        <dbReference type="ARBA" id="ARBA00022989"/>
    </source>
</evidence>
<feature type="repeat" description="Solcar" evidence="8">
    <location>
        <begin position="210"/>
        <end position="297"/>
    </location>
</feature>
<dbReference type="GO" id="GO:0016020">
    <property type="term" value="C:membrane"/>
    <property type="evidence" value="ECO:0007669"/>
    <property type="project" value="UniProtKB-SubCell"/>
</dbReference>
<protein>
    <submittedName>
        <fullName evidence="10">Uncharacterized protein</fullName>
    </submittedName>
</protein>
<comment type="caution">
    <text evidence="10">The sequence shown here is derived from an EMBL/GenBank/DDBJ whole genome shotgun (WGS) entry which is preliminary data.</text>
</comment>
<dbReference type="SUPFAM" id="SSF103506">
    <property type="entry name" value="Mitochondrial carrier"/>
    <property type="match status" value="1"/>
</dbReference>
<organism evidence="10 11">
    <name type="scientific">Adineta steineri</name>
    <dbReference type="NCBI Taxonomy" id="433720"/>
    <lineage>
        <taxon>Eukaryota</taxon>
        <taxon>Metazoa</taxon>
        <taxon>Spiralia</taxon>
        <taxon>Gnathifera</taxon>
        <taxon>Rotifera</taxon>
        <taxon>Eurotatoria</taxon>
        <taxon>Bdelloidea</taxon>
        <taxon>Adinetida</taxon>
        <taxon>Adinetidae</taxon>
        <taxon>Adineta</taxon>
    </lineage>
</organism>
<dbReference type="EMBL" id="CAJNOM010000002">
    <property type="protein sequence ID" value="CAF0735125.1"/>
    <property type="molecule type" value="Genomic_DNA"/>
</dbReference>
<evidence type="ECO:0000256" key="5">
    <source>
        <dbReference type="ARBA" id="ARBA00022737"/>
    </source>
</evidence>
<keyword evidence="4 8" id="KW-0812">Transmembrane</keyword>
<proteinExistence type="inferred from homology"/>
<evidence type="ECO:0000256" key="3">
    <source>
        <dbReference type="ARBA" id="ARBA00022448"/>
    </source>
</evidence>
<keyword evidence="11" id="KW-1185">Reference proteome</keyword>
<gene>
    <name evidence="10" type="ORF">QVE165_LOCUS541</name>
</gene>
<keyword evidence="7 8" id="KW-0472">Membrane</keyword>
<evidence type="ECO:0000256" key="4">
    <source>
        <dbReference type="ARBA" id="ARBA00022692"/>
    </source>
</evidence>
<feature type="repeat" description="Solcar" evidence="8">
    <location>
        <begin position="13"/>
        <end position="111"/>
    </location>
</feature>
<dbReference type="InterPro" id="IPR050391">
    <property type="entry name" value="Mito_Metabolite_Transporter"/>
</dbReference>
<comment type="subcellular location">
    <subcellularLocation>
        <location evidence="1">Membrane</location>
        <topology evidence="1">Multi-pass membrane protein</topology>
    </subcellularLocation>
</comment>
<dbReference type="PROSITE" id="PS50920">
    <property type="entry name" value="SOLCAR"/>
    <property type="match status" value="3"/>
</dbReference>
<evidence type="ECO:0000256" key="1">
    <source>
        <dbReference type="ARBA" id="ARBA00004141"/>
    </source>
</evidence>
<accession>A0A813NC53</accession>
<name>A0A813NC53_9BILA</name>
<comment type="similarity">
    <text evidence="2 9">Belongs to the mitochondrial carrier (TC 2.A.29) family.</text>
</comment>
<dbReference type="InterPro" id="IPR023395">
    <property type="entry name" value="MCP_dom_sf"/>
</dbReference>